<organism evidence="1">
    <name type="scientific">mine drainage metagenome</name>
    <dbReference type="NCBI Taxonomy" id="410659"/>
    <lineage>
        <taxon>unclassified sequences</taxon>
        <taxon>metagenomes</taxon>
        <taxon>ecological metagenomes</taxon>
    </lineage>
</organism>
<accession>A0A1J5SI94</accession>
<protein>
    <submittedName>
        <fullName evidence="1">Uncharacterized protein</fullName>
    </submittedName>
</protein>
<gene>
    <name evidence="1" type="ORF">GALL_165100</name>
</gene>
<proteinExistence type="predicted"/>
<comment type="caution">
    <text evidence="1">The sequence shown here is derived from an EMBL/GenBank/DDBJ whole genome shotgun (WGS) entry which is preliminary data.</text>
</comment>
<evidence type="ECO:0000313" key="1">
    <source>
        <dbReference type="EMBL" id="OIR01420.1"/>
    </source>
</evidence>
<dbReference type="AlphaFoldDB" id="A0A1J5SI94"/>
<dbReference type="EMBL" id="MLJW01000084">
    <property type="protein sequence ID" value="OIR01420.1"/>
    <property type="molecule type" value="Genomic_DNA"/>
</dbReference>
<reference evidence="1" key="1">
    <citation type="submission" date="2016-10" db="EMBL/GenBank/DDBJ databases">
        <title>Sequence of Gallionella enrichment culture.</title>
        <authorList>
            <person name="Poehlein A."/>
            <person name="Muehling M."/>
            <person name="Daniel R."/>
        </authorList>
    </citation>
    <scope>NUCLEOTIDE SEQUENCE</scope>
</reference>
<name>A0A1J5SI94_9ZZZZ</name>
<sequence length="78" mass="8657">MPNDYFKFAATVNALLWIAGFSALRFHEWPLIFYPSVAGGNLRAQDGPVRPVYPFVPGRTGSKRLKAGKGEQNENCKS</sequence>